<protein>
    <recommendedName>
        <fullName evidence="1">SCP domain-containing protein</fullName>
    </recommendedName>
</protein>
<keyword evidence="3" id="KW-1185">Reference proteome</keyword>
<comment type="caution">
    <text evidence="2">The sequence shown here is derived from an EMBL/GenBank/DDBJ whole genome shotgun (WGS) entry which is preliminary data.</text>
</comment>
<reference evidence="2" key="1">
    <citation type="journal article" date="2023" name="G3 (Bethesda)">
        <title>A reference genome for the long-term kleptoplast-retaining sea slug Elysia crispata morphotype clarki.</title>
        <authorList>
            <person name="Eastman K.E."/>
            <person name="Pendleton A.L."/>
            <person name="Shaikh M.A."/>
            <person name="Suttiyut T."/>
            <person name="Ogas R."/>
            <person name="Tomko P."/>
            <person name="Gavelis G."/>
            <person name="Widhalm J.R."/>
            <person name="Wisecaver J.H."/>
        </authorList>
    </citation>
    <scope>NUCLEOTIDE SEQUENCE</scope>
    <source>
        <strain evidence="2">ECLA1</strain>
    </source>
</reference>
<evidence type="ECO:0000313" key="2">
    <source>
        <dbReference type="EMBL" id="KAK3773653.1"/>
    </source>
</evidence>
<accession>A0AAE1DLC5</accession>
<dbReference type="InterPro" id="IPR002413">
    <property type="entry name" value="V5_allergen-like"/>
</dbReference>
<dbReference type="SMART" id="SM00198">
    <property type="entry name" value="SCP"/>
    <property type="match status" value="1"/>
</dbReference>
<evidence type="ECO:0000313" key="3">
    <source>
        <dbReference type="Proteomes" id="UP001283361"/>
    </source>
</evidence>
<dbReference type="EMBL" id="JAWDGP010003518">
    <property type="protein sequence ID" value="KAK3773653.1"/>
    <property type="molecule type" value="Genomic_DNA"/>
</dbReference>
<dbReference type="PRINTS" id="PR00837">
    <property type="entry name" value="V5TPXLIKE"/>
</dbReference>
<dbReference type="PANTHER" id="PTHR10334">
    <property type="entry name" value="CYSTEINE-RICH SECRETORY PROTEIN-RELATED"/>
    <property type="match status" value="1"/>
</dbReference>
<dbReference type="InterPro" id="IPR001283">
    <property type="entry name" value="CRISP-related"/>
</dbReference>
<dbReference type="InterPro" id="IPR014044">
    <property type="entry name" value="CAP_dom"/>
</dbReference>
<dbReference type="AlphaFoldDB" id="A0AAE1DLC5"/>
<feature type="domain" description="SCP" evidence="1">
    <location>
        <begin position="79"/>
        <end position="220"/>
    </location>
</feature>
<dbReference type="PRINTS" id="PR00838">
    <property type="entry name" value="V5ALLERGEN"/>
</dbReference>
<dbReference type="InterPro" id="IPR035940">
    <property type="entry name" value="CAP_sf"/>
</dbReference>
<dbReference type="CDD" id="cd05380">
    <property type="entry name" value="CAP_euk"/>
    <property type="match status" value="1"/>
</dbReference>
<dbReference type="Pfam" id="PF00188">
    <property type="entry name" value="CAP"/>
    <property type="match status" value="1"/>
</dbReference>
<dbReference type="SUPFAM" id="SSF55797">
    <property type="entry name" value="PR-1-like"/>
    <property type="match status" value="1"/>
</dbReference>
<organism evidence="2 3">
    <name type="scientific">Elysia crispata</name>
    <name type="common">lettuce slug</name>
    <dbReference type="NCBI Taxonomy" id="231223"/>
    <lineage>
        <taxon>Eukaryota</taxon>
        <taxon>Metazoa</taxon>
        <taxon>Spiralia</taxon>
        <taxon>Lophotrochozoa</taxon>
        <taxon>Mollusca</taxon>
        <taxon>Gastropoda</taxon>
        <taxon>Heterobranchia</taxon>
        <taxon>Euthyneura</taxon>
        <taxon>Panpulmonata</taxon>
        <taxon>Sacoglossa</taxon>
        <taxon>Placobranchoidea</taxon>
        <taxon>Plakobranchidae</taxon>
        <taxon>Elysia</taxon>
    </lineage>
</organism>
<sequence length="315" mass="35488">MLKSIVFFNEIPRAMDFHYDGRPVAIILLIAATLTLKAPVAGGANSVLTCRPEFANLTPKHTMCLEDSDKVMQSGVSRTDKKLILDFHNKVRREAMPKATDLAALIWDDRLAEVAQKLTRQCRMYHDANRGIPYYDLSIGQNIAGGSLNWKRAMETWYKEKNLFKYGQDPKEYLGQGGWKKIGHYTQMVSHRAHRVGCGFARCQNGRFYACNYAQGQISFRFPYTNGTERCSACSSSCKNGLCDCKGKLCFNKGKLDINTCTCKCQKIYKGAECRTLECPQQDGRSCGGKWPESFCKKFSNVPFDCPYMCGKCPA</sequence>
<gene>
    <name evidence="2" type="ORF">RRG08_001383</name>
</gene>
<dbReference type="Proteomes" id="UP001283361">
    <property type="component" value="Unassembled WGS sequence"/>
</dbReference>
<dbReference type="Gene3D" id="3.40.33.10">
    <property type="entry name" value="CAP"/>
    <property type="match status" value="1"/>
</dbReference>
<evidence type="ECO:0000259" key="1">
    <source>
        <dbReference type="SMART" id="SM00198"/>
    </source>
</evidence>
<name>A0AAE1DLC5_9GAST</name>
<proteinExistence type="predicted"/>